<keyword evidence="3" id="KW-1185">Reference proteome</keyword>
<evidence type="ECO:0000313" key="2">
    <source>
        <dbReference type="EMBL" id="SMP00390.1"/>
    </source>
</evidence>
<keyword evidence="1" id="KW-0175">Coiled coil</keyword>
<organism evidence="2 3">
    <name type="scientific">Venenivibrio stagnispumantis</name>
    <dbReference type="NCBI Taxonomy" id="407998"/>
    <lineage>
        <taxon>Bacteria</taxon>
        <taxon>Pseudomonadati</taxon>
        <taxon>Aquificota</taxon>
        <taxon>Aquificia</taxon>
        <taxon>Aquificales</taxon>
        <taxon>Hydrogenothermaceae</taxon>
        <taxon>Venenivibrio</taxon>
    </lineage>
</organism>
<comment type="caution">
    <text evidence="2">The sequence shown here is derived from an EMBL/GenBank/DDBJ whole genome shotgun (WGS) entry which is preliminary data.</text>
</comment>
<dbReference type="RefSeq" id="WP_265133544.1">
    <property type="nucleotide sequence ID" value="NZ_FXTX01000001.1"/>
</dbReference>
<evidence type="ECO:0000256" key="1">
    <source>
        <dbReference type="SAM" id="Coils"/>
    </source>
</evidence>
<gene>
    <name evidence="2" type="ORF">SAMN06264868_10192</name>
</gene>
<proteinExistence type="predicted"/>
<accession>A0AA45WID7</accession>
<dbReference type="AlphaFoldDB" id="A0AA45WID7"/>
<evidence type="ECO:0000313" key="3">
    <source>
        <dbReference type="Proteomes" id="UP001157947"/>
    </source>
</evidence>
<dbReference type="Proteomes" id="UP001157947">
    <property type="component" value="Unassembled WGS sequence"/>
</dbReference>
<reference evidence="2" key="1">
    <citation type="submission" date="2017-05" db="EMBL/GenBank/DDBJ databases">
        <authorList>
            <person name="Varghese N."/>
            <person name="Submissions S."/>
        </authorList>
    </citation>
    <scope>NUCLEOTIDE SEQUENCE</scope>
    <source>
        <strain evidence="2">DSM 18763</strain>
    </source>
</reference>
<feature type="coiled-coil region" evidence="1">
    <location>
        <begin position="15"/>
        <end position="105"/>
    </location>
</feature>
<protein>
    <submittedName>
        <fullName evidence="2">Uncharacterized protein</fullName>
    </submittedName>
</protein>
<sequence length="136" mass="16557">MRVINLIKRYQEFMLNQLRLELDQLRSKFLDLELKKEVLNEEYKKIKNIEPKTVYEAQNLIAYGLYILKQMEELEKQVEELEKQLEKLEEKMKKIKAENKAVSLYQEYLMKVLQKSEIEKENRLANEIFNNKLINM</sequence>
<dbReference type="EMBL" id="FXTX01000001">
    <property type="protein sequence ID" value="SMP00390.1"/>
    <property type="molecule type" value="Genomic_DNA"/>
</dbReference>
<name>A0AA45WID7_9AQUI</name>